<sequence>MKVGRFQDIEIHFNLLFLLLLGLYFVAGVLEKGLIIFALVLFHELAHTLVARIMEVRVSDIELLPFGGVARVGYEISAEPHREIAVALAGPVSNLLLIGMALGLKNYGLWSEEYGPFFVQTNLLLATFNLLPALPLDGGRILRSLLAIHIGVSRATLVAARMGQVIAVAVACLGVIGFANRLSGLDVVIIALFVFYSASKEKGLVPYLFVQHLAQKKEELSRNGVLPAEQLVAKEDVPIKEIVKLFVPQKYHLILLLNDKMEYLGQLSEAQVVDALFAYGMNYPLGKLIHPTK</sequence>
<evidence type="ECO:0000259" key="13">
    <source>
        <dbReference type="Pfam" id="PF02163"/>
    </source>
</evidence>
<feature type="domain" description="Peptidase M50" evidence="13">
    <location>
        <begin position="117"/>
        <end position="169"/>
    </location>
</feature>
<dbReference type="GO" id="GO:0046872">
    <property type="term" value="F:metal ion binding"/>
    <property type="evidence" value="ECO:0007669"/>
    <property type="project" value="UniProtKB-KW"/>
</dbReference>
<dbReference type="EMBL" id="CP002780">
    <property type="protein sequence ID" value="AEG59303.1"/>
    <property type="molecule type" value="Genomic_DNA"/>
</dbReference>
<feature type="domain" description="Peptidase M50" evidence="13">
    <location>
        <begin position="34"/>
        <end position="100"/>
    </location>
</feature>
<evidence type="ECO:0000256" key="9">
    <source>
        <dbReference type="ARBA" id="ARBA00022989"/>
    </source>
</evidence>
<dbReference type="GO" id="GO:0016020">
    <property type="term" value="C:membrane"/>
    <property type="evidence" value="ECO:0007669"/>
    <property type="project" value="UniProtKB-SubCell"/>
</dbReference>
<dbReference type="HOGENOM" id="CLU_037123_0_0_9"/>
<reference evidence="14 15" key="2">
    <citation type="journal article" date="2012" name="Stand. Genomic Sci.">
        <title>Complete genome sequence of the sulfate-reducing firmicute Desulfotomaculum ruminis type strain (DL(T)).</title>
        <authorList>
            <person name="Spring S."/>
            <person name="Visser M."/>
            <person name="Lu M."/>
            <person name="Copeland A."/>
            <person name="Lapidus A."/>
            <person name="Lucas S."/>
            <person name="Cheng J.F."/>
            <person name="Han C."/>
            <person name="Tapia R."/>
            <person name="Goodwin L.A."/>
            <person name="Pitluck S."/>
            <person name="Ivanova N."/>
            <person name="Land M."/>
            <person name="Hauser L."/>
            <person name="Larimer F."/>
            <person name="Rohde M."/>
            <person name="Goker M."/>
            <person name="Detter J.C."/>
            <person name="Kyrpides N.C."/>
            <person name="Woyke T."/>
            <person name="Schaap P.J."/>
            <person name="Plugge C.M."/>
            <person name="Muyzer G."/>
            <person name="Kuever J."/>
            <person name="Pereira I.A."/>
            <person name="Parshina S.N."/>
            <person name="Bernier-Latmani R."/>
            <person name="Stams A.J."/>
            <person name="Klenk H.P."/>
        </authorList>
    </citation>
    <scope>NUCLEOTIDE SEQUENCE [LARGE SCALE GENOMIC DNA]</scope>
    <source>
        <strain evidence="15">ATCC 23193 / DSM 2154 / NCIB 8452 / DL</strain>
    </source>
</reference>
<keyword evidence="7" id="KW-0378">Hydrolase</keyword>
<evidence type="ECO:0000256" key="4">
    <source>
        <dbReference type="ARBA" id="ARBA00022670"/>
    </source>
</evidence>
<evidence type="ECO:0000256" key="12">
    <source>
        <dbReference type="SAM" id="Phobius"/>
    </source>
</evidence>
<accession>F6DL82</accession>
<dbReference type="PANTHER" id="PTHR39188">
    <property type="entry name" value="MEMBRANE-ASSOCIATED ZINC METALLOPROTEASE M50B"/>
    <property type="match status" value="1"/>
</dbReference>
<keyword evidence="5 12" id="KW-0812">Transmembrane</keyword>
<gene>
    <name evidence="14" type="ordered locus">Desru_1028</name>
</gene>
<feature type="transmembrane region" description="Helical" evidence="12">
    <location>
        <begin position="114"/>
        <end position="134"/>
    </location>
</feature>
<evidence type="ECO:0000256" key="3">
    <source>
        <dbReference type="ARBA" id="ARBA00007931"/>
    </source>
</evidence>
<keyword evidence="8" id="KW-0862">Zinc</keyword>
<dbReference type="PANTHER" id="PTHR39188:SF3">
    <property type="entry name" value="STAGE IV SPORULATION PROTEIN FB"/>
    <property type="match status" value="1"/>
</dbReference>
<dbReference type="RefSeq" id="WP_013841074.1">
    <property type="nucleotide sequence ID" value="NC_015589.1"/>
</dbReference>
<dbReference type="InterPro" id="IPR008915">
    <property type="entry name" value="Peptidase_M50"/>
</dbReference>
<feature type="transmembrane region" description="Helical" evidence="12">
    <location>
        <begin position="84"/>
        <end position="102"/>
    </location>
</feature>
<evidence type="ECO:0000256" key="10">
    <source>
        <dbReference type="ARBA" id="ARBA00023049"/>
    </source>
</evidence>
<reference evidence="15" key="1">
    <citation type="submission" date="2011-05" db="EMBL/GenBank/DDBJ databases">
        <title>Complete sequence of Desulfotomaculum ruminis DSM 2154.</title>
        <authorList>
            <person name="Lucas S."/>
            <person name="Copeland A."/>
            <person name="Lapidus A."/>
            <person name="Cheng J.-F."/>
            <person name="Goodwin L."/>
            <person name="Pitluck S."/>
            <person name="Lu M."/>
            <person name="Detter J.C."/>
            <person name="Han C."/>
            <person name="Tapia R."/>
            <person name="Land M."/>
            <person name="Hauser L."/>
            <person name="Kyrpides N."/>
            <person name="Ivanova N."/>
            <person name="Mikhailova N."/>
            <person name="Pagani I."/>
            <person name="Stams A.J.M."/>
            <person name="Plugge C.M."/>
            <person name="Muyzer G."/>
            <person name="Kuever J."/>
            <person name="Parshina S.N."/>
            <person name="Ivanova A.E."/>
            <person name="Nazina T.N."/>
            <person name="Brambilla E."/>
            <person name="Spring S."/>
            <person name="Klenk H.-P."/>
            <person name="Woyke T."/>
        </authorList>
    </citation>
    <scope>NUCLEOTIDE SEQUENCE [LARGE SCALE GENOMIC DNA]</scope>
    <source>
        <strain evidence="15">ATCC 23193 / DSM 2154 / NCIB 8452 / DL</strain>
    </source>
</reference>
<feature type="transmembrane region" description="Helical" evidence="12">
    <location>
        <begin position="12"/>
        <end position="30"/>
    </location>
</feature>
<feature type="transmembrane region" description="Helical" evidence="12">
    <location>
        <begin position="155"/>
        <end position="176"/>
    </location>
</feature>
<evidence type="ECO:0000256" key="2">
    <source>
        <dbReference type="ARBA" id="ARBA00004141"/>
    </source>
</evidence>
<dbReference type="GO" id="GO:0006508">
    <property type="term" value="P:proteolysis"/>
    <property type="evidence" value="ECO:0007669"/>
    <property type="project" value="UniProtKB-KW"/>
</dbReference>
<keyword evidence="6" id="KW-0479">Metal-binding</keyword>
<evidence type="ECO:0000256" key="1">
    <source>
        <dbReference type="ARBA" id="ARBA00001947"/>
    </source>
</evidence>
<comment type="cofactor">
    <cofactor evidence="1">
        <name>Zn(2+)</name>
        <dbReference type="ChEBI" id="CHEBI:29105"/>
    </cofactor>
</comment>
<dbReference type="Pfam" id="PF02163">
    <property type="entry name" value="Peptidase_M50"/>
    <property type="match status" value="2"/>
</dbReference>
<organism evidence="14 15">
    <name type="scientific">Desulforamulus ruminis (strain ATCC 23193 / DSM 2154 / NCIMB 8452 / DL)</name>
    <name type="common">Desulfotomaculum ruminis</name>
    <dbReference type="NCBI Taxonomy" id="696281"/>
    <lineage>
        <taxon>Bacteria</taxon>
        <taxon>Bacillati</taxon>
        <taxon>Bacillota</taxon>
        <taxon>Clostridia</taxon>
        <taxon>Eubacteriales</taxon>
        <taxon>Peptococcaceae</taxon>
        <taxon>Desulforamulus</taxon>
    </lineage>
</organism>
<evidence type="ECO:0000256" key="6">
    <source>
        <dbReference type="ARBA" id="ARBA00022723"/>
    </source>
</evidence>
<keyword evidence="15" id="KW-1185">Reference proteome</keyword>
<dbReference type="eggNOG" id="COG1994">
    <property type="taxonomic scope" value="Bacteria"/>
</dbReference>
<keyword evidence="4" id="KW-0645">Protease</keyword>
<keyword evidence="9 12" id="KW-1133">Transmembrane helix</keyword>
<dbReference type="STRING" id="696281.Desru_1028"/>
<dbReference type="CDD" id="cd06161">
    <property type="entry name" value="S2P-M50_SpoIVFB"/>
    <property type="match status" value="1"/>
</dbReference>
<protein>
    <submittedName>
        <fullName evidence="14">Peptidase M50</fullName>
    </submittedName>
</protein>
<keyword evidence="11 12" id="KW-0472">Membrane</keyword>
<comment type="subcellular location">
    <subcellularLocation>
        <location evidence="2">Membrane</location>
        <topology evidence="2">Multi-pass membrane protein</topology>
    </subcellularLocation>
</comment>
<evidence type="ECO:0000256" key="8">
    <source>
        <dbReference type="ARBA" id="ARBA00022833"/>
    </source>
</evidence>
<name>F6DL82_DESRL</name>
<evidence type="ECO:0000313" key="15">
    <source>
        <dbReference type="Proteomes" id="UP000009234"/>
    </source>
</evidence>
<dbReference type="KEGG" id="dru:Desru_1028"/>
<keyword evidence="10" id="KW-0482">Metalloprotease</keyword>
<evidence type="ECO:0000256" key="11">
    <source>
        <dbReference type="ARBA" id="ARBA00023136"/>
    </source>
</evidence>
<comment type="similarity">
    <text evidence="3">Belongs to the peptidase M50B family.</text>
</comment>
<dbReference type="AlphaFoldDB" id="F6DL82"/>
<proteinExistence type="inferred from homology"/>
<dbReference type="OrthoDB" id="166377at2"/>
<evidence type="ECO:0000256" key="5">
    <source>
        <dbReference type="ARBA" id="ARBA00022692"/>
    </source>
</evidence>
<evidence type="ECO:0000313" key="14">
    <source>
        <dbReference type="EMBL" id="AEG59303.1"/>
    </source>
</evidence>
<dbReference type="Proteomes" id="UP000009234">
    <property type="component" value="Chromosome"/>
</dbReference>
<dbReference type="GO" id="GO:0008237">
    <property type="term" value="F:metallopeptidase activity"/>
    <property type="evidence" value="ECO:0007669"/>
    <property type="project" value="UniProtKB-KW"/>
</dbReference>
<evidence type="ECO:0000256" key="7">
    <source>
        <dbReference type="ARBA" id="ARBA00022801"/>
    </source>
</evidence>
<feature type="transmembrane region" description="Helical" evidence="12">
    <location>
        <begin position="36"/>
        <end position="54"/>
    </location>
</feature>